<proteinExistence type="predicted"/>
<dbReference type="InterPro" id="IPR038763">
    <property type="entry name" value="DHH_sf"/>
</dbReference>
<accession>A0A554LHU5</accession>
<evidence type="ECO:0000313" key="1">
    <source>
        <dbReference type="EMBL" id="TSC92432.1"/>
    </source>
</evidence>
<name>A0A554LHU5_9BACT</name>
<protein>
    <submittedName>
        <fullName evidence="1">Uncharacterized protein</fullName>
    </submittedName>
</protein>
<dbReference type="AlphaFoldDB" id="A0A554LHU5"/>
<comment type="caution">
    <text evidence="1">The sequence shown here is derived from an EMBL/GenBank/DDBJ whole genome shotgun (WGS) entry which is preliminary data.</text>
</comment>
<dbReference type="EMBL" id="VMGI01000061">
    <property type="protein sequence ID" value="TSC92432.1"/>
    <property type="molecule type" value="Genomic_DNA"/>
</dbReference>
<feature type="non-terminal residue" evidence="1">
    <location>
        <position position="1"/>
    </location>
</feature>
<evidence type="ECO:0000313" key="2">
    <source>
        <dbReference type="Proteomes" id="UP000315589"/>
    </source>
</evidence>
<dbReference type="Gene3D" id="3.10.310.30">
    <property type="match status" value="1"/>
</dbReference>
<reference evidence="1 2" key="1">
    <citation type="submission" date="2017-07" db="EMBL/GenBank/DDBJ databases">
        <title>Mechanisms for carbon and nitrogen cycling indicate functional differentiation within the Candidate Phyla Radiation.</title>
        <authorList>
            <person name="Danczak R.E."/>
            <person name="Johnston M.D."/>
            <person name="Kenah C."/>
            <person name="Slattery M."/>
            <person name="Wrighton K.C."/>
            <person name="Wilkins M.J."/>
        </authorList>
    </citation>
    <scope>NUCLEOTIDE SEQUENCE [LARGE SCALE GENOMIC DNA]</scope>
    <source>
        <strain evidence="1">Licking1014_85</strain>
    </source>
</reference>
<organism evidence="1 2">
    <name type="scientific">Candidatus Berkelbacteria bacterium Licking1014_85</name>
    <dbReference type="NCBI Taxonomy" id="2017148"/>
    <lineage>
        <taxon>Bacteria</taxon>
        <taxon>Candidatus Berkelbacteria</taxon>
    </lineage>
</organism>
<gene>
    <name evidence="1" type="ORF">CEN91_444</name>
</gene>
<sequence length="69" mass="7410">EKIPGYFDVSLRSQQDRGVNVARIAQSFGGGGHRLAAGFHSALPAGEIINQIKTQLAKKILLPNKAKLL</sequence>
<dbReference type="SUPFAM" id="SSF64182">
    <property type="entry name" value="DHH phosphoesterases"/>
    <property type="match status" value="1"/>
</dbReference>
<dbReference type="Proteomes" id="UP000315589">
    <property type="component" value="Unassembled WGS sequence"/>
</dbReference>